<keyword evidence="4" id="KW-1185">Reference proteome</keyword>
<dbReference type="Proteomes" id="UP000562492">
    <property type="component" value="Unassembled WGS sequence"/>
</dbReference>
<gene>
    <name evidence="3" type="ORF">HNP33_000483</name>
</gene>
<evidence type="ECO:0000256" key="2">
    <source>
        <dbReference type="SAM" id="SignalP"/>
    </source>
</evidence>
<evidence type="ECO:0000313" key="4">
    <source>
        <dbReference type="Proteomes" id="UP000562492"/>
    </source>
</evidence>
<evidence type="ECO:0000313" key="3">
    <source>
        <dbReference type="EMBL" id="MBB6576435.1"/>
    </source>
</evidence>
<dbReference type="Gene3D" id="2.40.10.10">
    <property type="entry name" value="Trypsin-like serine proteases"/>
    <property type="match status" value="2"/>
</dbReference>
<keyword evidence="2" id="KW-0732">Signal</keyword>
<dbReference type="PRINTS" id="PR00834">
    <property type="entry name" value="PROTEASES2C"/>
</dbReference>
<evidence type="ECO:0000256" key="1">
    <source>
        <dbReference type="SAM" id="MobiDB-lite"/>
    </source>
</evidence>
<dbReference type="GO" id="GO:0008233">
    <property type="term" value="F:peptidase activity"/>
    <property type="evidence" value="ECO:0007669"/>
    <property type="project" value="UniProtKB-KW"/>
</dbReference>
<proteinExistence type="predicted"/>
<dbReference type="InterPro" id="IPR001940">
    <property type="entry name" value="Peptidase_S1C"/>
</dbReference>
<sequence length="491" mass="52536">MTPLIRINCLAGVLAVLLAAPAAAQPQAAAAAPLASTVPSAPAGGDTHPHTAPADAATTATAQPPTRAAATVADAPLPPPSPDAQQAYMAARDKLVQIRTLRRQTNTQSSTGSGFFVSADGLLITNYHVISQLALEPERHRAVLVAVDGKEAPVQLLAVDALHDLALLRVAKADKDGDAPHHGALALRPANNPLNGGERIFSLGNPLDVGFAITEGTYNGLVQRSFYPRIFFGGTLNPGMSGGPAIDTQGRVVGVNVAKRLGAEQVSFLVPVEFVEQLLARSRSAEPVKGALHAELTRQLTEHQQALTDRLLAGPARTERYGPYRVSVPSESLARCWGDGRERRSESLFDFERSQCRIDSEVFTGDGDVGGLGLRYEAYDAPRLNPWQFANTYSQSFANEPMRKRGNRVRTGFECREDFVAGDAKLPLRAVVCMSAYRKFSGLYDLTVLAVSVDQPRQGVLGRLNVSAVSFDNAQRLASHFLQGFSSESAR</sequence>
<accession>A0ABR6RBA5</accession>
<dbReference type="PANTHER" id="PTHR43019:SF23">
    <property type="entry name" value="PROTEASE DO-LIKE 5, CHLOROPLASTIC"/>
    <property type="match status" value="1"/>
</dbReference>
<comment type="caution">
    <text evidence="3">The sequence shown here is derived from an EMBL/GenBank/DDBJ whole genome shotgun (WGS) entry which is preliminary data.</text>
</comment>
<dbReference type="RefSeq" id="WP_184704903.1">
    <property type="nucleotide sequence ID" value="NZ_JACHKZ010000002.1"/>
</dbReference>
<reference evidence="3 4" key="1">
    <citation type="submission" date="2020-08" db="EMBL/GenBank/DDBJ databases">
        <title>Functional genomics of gut bacteria from endangered species of beetles.</title>
        <authorList>
            <person name="Carlos-Shanley C."/>
        </authorList>
    </citation>
    <scope>NUCLEOTIDE SEQUENCE [LARGE SCALE GENOMIC DNA]</scope>
    <source>
        <strain evidence="3 4">S00124</strain>
    </source>
</reference>
<dbReference type="PANTHER" id="PTHR43019">
    <property type="entry name" value="SERINE ENDOPROTEASE DEGS"/>
    <property type="match status" value="1"/>
</dbReference>
<protein>
    <submittedName>
        <fullName evidence="3">S1-C subfamily serine protease</fullName>
    </submittedName>
</protein>
<keyword evidence="3" id="KW-0378">Hydrolase</keyword>
<dbReference type="Pfam" id="PF13365">
    <property type="entry name" value="Trypsin_2"/>
    <property type="match status" value="1"/>
</dbReference>
<dbReference type="GO" id="GO:0006508">
    <property type="term" value="P:proteolysis"/>
    <property type="evidence" value="ECO:0007669"/>
    <property type="project" value="UniProtKB-KW"/>
</dbReference>
<dbReference type="InterPro" id="IPR043504">
    <property type="entry name" value="Peptidase_S1_PA_chymotrypsin"/>
</dbReference>
<dbReference type="SUPFAM" id="SSF50494">
    <property type="entry name" value="Trypsin-like serine proteases"/>
    <property type="match status" value="1"/>
</dbReference>
<feature type="compositionally biased region" description="Low complexity" evidence="1">
    <location>
        <begin position="50"/>
        <end position="75"/>
    </location>
</feature>
<organism evidence="3 4">
    <name type="scientific">Comamonas odontotermitis</name>
    <dbReference type="NCBI Taxonomy" id="379895"/>
    <lineage>
        <taxon>Bacteria</taxon>
        <taxon>Pseudomonadati</taxon>
        <taxon>Pseudomonadota</taxon>
        <taxon>Betaproteobacteria</taxon>
        <taxon>Burkholderiales</taxon>
        <taxon>Comamonadaceae</taxon>
        <taxon>Comamonas</taxon>
    </lineage>
</organism>
<feature type="chain" id="PRO_5047091151" evidence="2">
    <location>
        <begin position="25"/>
        <end position="491"/>
    </location>
</feature>
<name>A0ABR6RBA5_9BURK</name>
<feature type="region of interest" description="Disordered" evidence="1">
    <location>
        <begin position="39"/>
        <end position="85"/>
    </location>
</feature>
<dbReference type="InterPro" id="IPR009003">
    <property type="entry name" value="Peptidase_S1_PA"/>
</dbReference>
<feature type="signal peptide" evidence="2">
    <location>
        <begin position="1"/>
        <end position="24"/>
    </location>
</feature>
<keyword evidence="3" id="KW-0645">Protease</keyword>
<dbReference type="EMBL" id="JACHKZ010000002">
    <property type="protein sequence ID" value="MBB6576435.1"/>
    <property type="molecule type" value="Genomic_DNA"/>
</dbReference>